<evidence type="ECO:0008006" key="4">
    <source>
        <dbReference type="Google" id="ProtNLM"/>
    </source>
</evidence>
<dbReference type="Gene3D" id="3.40.50.2000">
    <property type="entry name" value="Glycogen Phosphorylase B"/>
    <property type="match status" value="2"/>
</dbReference>
<dbReference type="EMBL" id="NRRE01000009">
    <property type="protein sequence ID" value="MBK1696021.1"/>
    <property type="molecule type" value="Genomic_DNA"/>
</dbReference>
<dbReference type="RefSeq" id="WP_081728855.1">
    <property type="nucleotide sequence ID" value="NZ_NRRE01000009.1"/>
</dbReference>
<dbReference type="CDD" id="cd03801">
    <property type="entry name" value="GT4_PimA-like"/>
    <property type="match status" value="1"/>
</dbReference>
<organism evidence="2 3">
    <name type="scientific">Rhodovibrio salinarum</name>
    <dbReference type="NCBI Taxonomy" id="1087"/>
    <lineage>
        <taxon>Bacteria</taxon>
        <taxon>Pseudomonadati</taxon>
        <taxon>Pseudomonadota</taxon>
        <taxon>Alphaproteobacteria</taxon>
        <taxon>Rhodospirillales</taxon>
        <taxon>Rhodovibrionaceae</taxon>
        <taxon>Rhodovibrio</taxon>
    </lineage>
</organism>
<name>A0A934QFH6_9PROT</name>
<dbReference type="PANTHER" id="PTHR12526">
    <property type="entry name" value="GLYCOSYLTRANSFERASE"/>
    <property type="match status" value="1"/>
</dbReference>
<evidence type="ECO:0000256" key="1">
    <source>
        <dbReference type="SAM" id="MobiDB-lite"/>
    </source>
</evidence>
<evidence type="ECO:0000313" key="3">
    <source>
        <dbReference type="Proteomes" id="UP000778970"/>
    </source>
</evidence>
<dbReference type="NCBIfam" id="TIGR03087">
    <property type="entry name" value="stp1"/>
    <property type="match status" value="1"/>
</dbReference>
<reference evidence="2" key="2">
    <citation type="journal article" date="2020" name="Microorganisms">
        <title>Osmotic Adaptation and Compatible Solute Biosynthesis of Phototrophic Bacteria as Revealed from Genome Analyses.</title>
        <authorList>
            <person name="Imhoff J.F."/>
            <person name="Rahn T."/>
            <person name="Kunzel S."/>
            <person name="Keller A."/>
            <person name="Neulinger S.C."/>
        </authorList>
    </citation>
    <scope>NUCLEOTIDE SEQUENCE</scope>
    <source>
        <strain evidence="2">DSM 9154</strain>
    </source>
</reference>
<feature type="region of interest" description="Disordered" evidence="1">
    <location>
        <begin position="1"/>
        <end position="24"/>
    </location>
</feature>
<keyword evidence="3" id="KW-1185">Reference proteome</keyword>
<sequence length="425" mass="46201">MTETLLPPVDARPGPCTDTPPTPRLQGQRILYVTHRFPYPPNDGARVRAFHAIRHLARANAVTVAAPLRGDEADQIAALEALGVRVIAAPIPRAAGLMRTCLSAGLGRSASRGYFDQPSLRRQLRTLAENGNFDLAVVHCSAVAPYVCELPIPFKVLDYVDVDSAKWLDYRPFATPAKRLLYTLEGRSLGRLERAMARRFDLCLSTTAFEDATLQALAATTRGRPIASAVVRNGVDLEFFHPSPAPYDPDRICFLGRMDYFPNEQAMVRFCADVLPRLRAERPNLQLTIVGADPGPGVRALAQLPGVEVTGRVQDVRPYVWRSAATVAPLLIARGTQNKILESMAMGVPVVASELAGRGVQAVPGEHLLTAATPADTAEAVLSLLRTPGERARLATSARALVERDYSWTTTLAEFDARLATLVSR</sequence>
<gene>
    <name evidence="2" type="ORF">CKO21_02020</name>
</gene>
<dbReference type="PANTHER" id="PTHR12526:SF600">
    <property type="entry name" value="GLYCOSYL TRANSFERASE GROUP 1"/>
    <property type="match status" value="1"/>
</dbReference>
<dbReference type="Pfam" id="PF13692">
    <property type="entry name" value="Glyco_trans_1_4"/>
    <property type="match status" value="1"/>
</dbReference>
<comment type="caution">
    <text evidence="2">The sequence shown here is derived from an EMBL/GenBank/DDBJ whole genome shotgun (WGS) entry which is preliminary data.</text>
</comment>
<proteinExistence type="predicted"/>
<dbReference type="SUPFAM" id="SSF53756">
    <property type="entry name" value="UDP-Glycosyltransferase/glycogen phosphorylase"/>
    <property type="match status" value="1"/>
</dbReference>
<evidence type="ECO:0000313" key="2">
    <source>
        <dbReference type="EMBL" id="MBK1696021.1"/>
    </source>
</evidence>
<dbReference type="Proteomes" id="UP000778970">
    <property type="component" value="Unassembled WGS sequence"/>
</dbReference>
<dbReference type="InterPro" id="IPR017521">
    <property type="entry name" value="Sugar_tfrase_PEP-CTERM_Stp1"/>
</dbReference>
<dbReference type="AlphaFoldDB" id="A0A934QFH6"/>
<accession>A0A934QFH6</accession>
<dbReference type="GO" id="GO:0016757">
    <property type="term" value="F:glycosyltransferase activity"/>
    <property type="evidence" value="ECO:0007669"/>
    <property type="project" value="TreeGrafter"/>
</dbReference>
<reference evidence="2" key="1">
    <citation type="submission" date="2017-08" db="EMBL/GenBank/DDBJ databases">
        <authorList>
            <person name="Imhoff J.F."/>
            <person name="Rahn T."/>
            <person name="Kuenzel S."/>
            <person name="Neulinger S.C."/>
        </authorList>
    </citation>
    <scope>NUCLEOTIDE SEQUENCE</scope>
    <source>
        <strain evidence="2">DSM 9154</strain>
    </source>
</reference>
<protein>
    <recommendedName>
        <fullName evidence="4">Sugar transferase, PEP-CTERM/EpsH1 system associated</fullName>
    </recommendedName>
</protein>